<feature type="compositionally biased region" description="Gly residues" evidence="2">
    <location>
        <begin position="418"/>
        <end position="465"/>
    </location>
</feature>
<dbReference type="RefSeq" id="WP_091509299.1">
    <property type="nucleotide sequence ID" value="NZ_CBDRCA010000024.1"/>
</dbReference>
<feature type="region of interest" description="Disordered" evidence="2">
    <location>
        <begin position="1"/>
        <end position="26"/>
    </location>
</feature>
<evidence type="ECO:0000256" key="2">
    <source>
        <dbReference type="SAM" id="MobiDB-lite"/>
    </source>
</evidence>
<dbReference type="STRING" id="115433.SAMN05421835_110200"/>
<feature type="compositionally biased region" description="Gly residues" evidence="2">
    <location>
        <begin position="399"/>
        <end position="410"/>
    </location>
</feature>
<feature type="domain" description="PPE" evidence="3">
    <location>
        <begin position="100"/>
        <end position="251"/>
    </location>
</feature>
<feature type="region of interest" description="Disordered" evidence="2">
    <location>
        <begin position="255"/>
        <end position="504"/>
    </location>
</feature>
<evidence type="ECO:0000313" key="4">
    <source>
        <dbReference type="EMBL" id="SFJ91658.1"/>
    </source>
</evidence>
<reference evidence="4 5" key="1">
    <citation type="submission" date="2016-10" db="EMBL/GenBank/DDBJ databases">
        <authorList>
            <person name="de Groot N.N."/>
        </authorList>
    </citation>
    <scope>NUCLEOTIDE SEQUENCE [LARGE SCALE GENOMIC DNA]</scope>
    <source>
        <strain evidence="4 5">DSM 44468</strain>
    </source>
</reference>
<feature type="compositionally biased region" description="Low complexity" evidence="2">
    <location>
        <begin position="330"/>
        <end position="352"/>
    </location>
</feature>
<keyword evidence="5" id="KW-1185">Reference proteome</keyword>
<dbReference type="AlphaFoldDB" id="A0A1I3V8C7"/>
<name>A0A1I3V8C7_9PSEU</name>
<dbReference type="InterPro" id="IPR000030">
    <property type="entry name" value="PPE_dom"/>
</dbReference>
<dbReference type="OrthoDB" id="3691371at2"/>
<dbReference type="Gene3D" id="1.20.1260.20">
    <property type="entry name" value="PPE superfamily"/>
    <property type="match status" value="1"/>
</dbReference>
<sequence length="504" mass="50177">MTNPQQPGNQGLDDYTDQGGKYTSPQQQLEQQLIAEGYDPNSKGFFDAITNFVARSRAEAASDQQRSQQTRQLSQGVEFRDGLQPSNYNYLAMPHEELKTMVQTVNPSQVTGVSTAWTQLANAMATFGQQLGQAANKSGATWKGEAAESAFNFVSGLGTWSDQSGQAAQLAADQVYNQSSAAETAKNSMPDPIPFSWTDEIKSWASANPFNLVDKIDASFEKQQQSQEAHEQAAQVMSSYDSNLYSAAAKAPAFSPPPTFEGPGAGSLGHVGSGLDGTGSSGYTGPTGGNIGSSVGATGGQQGGTGSGVTSGSVTGSLSGLTGTPPPTPALSSGTKTGGRTTRPGGTTAQGFQPGGGNFNSSNNSGQGTTGLGMGGLPMAPMGGFGGGVDGDEYSSKVGRGGGGGFGPGGSAASSGSAAGGGAGAGAQSGARAGGAGAAETAAGGGRGGAGAAGRGGMGGMGTHGGRGKGSEDEEHQRPSWLIEPDPDDVFGTTERTAPPVIGE</sequence>
<proteinExistence type="inferred from homology"/>
<comment type="similarity">
    <text evidence="1">Belongs to the mycobacterial PPE family.</text>
</comment>
<dbReference type="EMBL" id="FORP01000010">
    <property type="protein sequence ID" value="SFJ91658.1"/>
    <property type="molecule type" value="Genomic_DNA"/>
</dbReference>
<feature type="compositionally biased region" description="Basic and acidic residues" evidence="2">
    <location>
        <begin position="469"/>
        <end position="478"/>
    </location>
</feature>
<dbReference type="Proteomes" id="UP000199025">
    <property type="component" value="Unassembled WGS sequence"/>
</dbReference>
<gene>
    <name evidence="4" type="ORF">SAMN05421835_110200</name>
</gene>
<organism evidence="4 5">
    <name type="scientific">Amycolatopsis sacchari</name>
    <dbReference type="NCBI Taxonomy" id="115433"/>
    <lineage>
        <taxon>Bacteria</taxon>
        <taxon>Bacillati</taxon>
        <taxon>Actinomycetota</taxon>
        <taxon>Actinomycetes</taxon>
        <taxon>Pseudonocardiales</taxon>
        <taxon>Pseudonocardiaceae</taxon>
        <taxon>Amycolatopsis</taxon>
    </lineage>
</organism>
<accession>A0A1I3V8C7</accession>
<evidence type="ECO:0000313" key="5">
    <source>
        <dbReference type="Proteomes" id="UP000199025"/>
    </source>
</evidence>
<feature type="compositionally biased region" description="Low complexity" evidence="2">
    <location>
        <begin position="310"/>
        <end position="323"/>
    </location>
</feature>
<evidence type="ECO:0000256" key="1">
    <source>
        <dbReference type="ARBA" id="ARBA00010652"/>
    </source>
</evidence>
<dbReference type="Pfam" id="PF00823">
    <property type="entry name" value="PPE"/>
    <property type="match status" value="1"/>
</dbReference>
<protein>
    <submittedName>
        <fullName evidence="4">PPE-repeat protein</fullName>
    </submittedName>
</protein>
<dbReference type="InterPro" id="IPR038332">
    <property type="entry name" value="PPE_sf"/>
</dbReference>
<evidence type="ECO:0000259" key="3">
    <source>
        <dbReference type="Pfam" id="PF00823"/>
    </source>
</evidence>
<dbReference type="SUPFAM" id="SSF140459">
    <property type="entry name" value="PE/PPE dimer-like"/>
    <property type="match status" value="1"/>
</dbReference>
<feature type="compositionally biased region" description="Gly residues" evidence="2">
    <location>
        <begin position="263"/>
        <end position="309"/>
    </location>
</feature>